<dbReference type="Proteomes" id="UP000690515">
    <property type="component" value="Unassembled WGS sequence"/>
</dbReference>
<reference evidence="5 6" key="1">
    <citation type="submission" date="2021-04" db="EMBL/GenBank/DDBJ databases">
        <authorList>
            <person name="Pira H."/>
            <person name="Risdian C."/>
            <person name="Wink J."/>
        </authorList>
    </citation>
    <scope>NUCLEOTIDE SEQUENCE [LARGE SCALE GENOMIC DNA]</scope>
    <source>
        <strain evidence="5 6">WH53</strain>
    </source>
</reference>
<evidence type="ECO:0000256" key="1">
    <source>
        <dbReference type="ARBA" id="ARBA00022553"/>
    </source>
</evidence>
<sequence length="202" mass="22502">MKNLKFLIAEDHDLYREGLLNLLKETFVGCTIIESGDFPTAYTLIEEHRDLSLLILDIQLPGTERLDGLKLLRYQFPLLPIVVISALEMGANVQNIMAAGANGFISKAVKKSQMQEGLQAVLMRGEMVAITNCSHTLPPFSPRHIETLDLLAEGLTNKGIANKLGISEITVRQYMSEIFNYLQVDNRTQAVIVAKKYGILID</sequence>
<dbReference type="Gene3D" id="1.10.10.10">
    <property type="entry name" value="Winged helix-like DNA-binding domain superfamily/Winged helix DNA-binding domain"/>
    <property type="match status" value="1"/>
</dbReference>
<dbReference type="PANTHER" id="PTHR45566">
    <property type="entry name" value="HTH-TYPE TRANSCRIPTIONAL REGULATOR YHJB-RELATED"/>
    <property type="match status" value="1"/>
</dbReference>
<evidence type="ECO:0000313" key="6">
    <source>
        <dbReference type="Proteomes" id="UP000690515"/>
    </source>
</evidence>
<feature type="domain" description="HTH luxR-type" evidence="3">
    <location>
        <begin position="133"/>
        <end position="198"/>
    </location>
</feature>
<evidence type="ECO:0000313" key="5">
    <source>
        <dbReference type="EMBL" id="MBU2710940.1"/>
    </source>
</evidence>
<accession>A0ABS5ZCE8</accession>
<dbReference type="RefSeq" id="WP_215819101.1">
    <property type="nucleotide sequence ID" value="NZ_JAGSOY010000012.1"/>
</dbReference>
<feature type="modified residue" description="4-aspartylphosphate" evidence="2">
    <location>
        <position position="57"/>
    </location>
</feature>
<dbReference type="InterPro" id="IPR011006">
    <property type="entry name" value="CheY-like_superfamily"/>
</dbReference>
<dbReference type="Gene3D" id="3.40.50.2300">
    <property type="match status" value="1"/>
</dbReference>
<dbReference type="InterPro" id="IPR000792">
    <property type="entry name" value="Tscrpt_reg_LuxR_C"/>
</dbReference>
<dbReference type="PROSITE" id="PS50043">
    <property type="entry name" value="HTH_LUXR_2"/>
    <property type="match status" value="1"/>
</dbReference>
<evidence type="ECO:0000256" key="2">
    <source>
        <dbReference type="PROSITE-ProRule" id="PRU00169"/>
    </source>
</evidence>
<evidence type="ECO:0000259" key="3">
    <source>
        <dbReference type="PROSITE" id="PS50043"/>
    </source>
</evidence>
<feature type="domain" description="Response regulatory" evidence="4">
    <location>
        <begin position="5"/>
        <end position="122"/>
    </location>
</feature>
<dbReference type="PROSITE" id="PS50110">
    <property type="entry name" value="RESPONSE_REGULATORY"/>
    <property type="match status" value="1"/>
</dbReference>
<name>A0ABS5ZCE8_9GAMM</name>
<dbReference type="CDD" id="cd17535">
    <property type="entry name" value="REC_NarL-like"/>
    <property type="match status" value="1"/>
</dbReference>
<dbReference type="Pfam" id="PF00196">
    <property type="entry name" value="GerE"/>
    <property type="match status" value="1"/>
</dbReference>
<dbReference type="InterPro" id="IPR058245">
    <property type="entry name" value="NreC/VraR/RcsB-like_REC"/>
</dbReference>
<evidence type="ECO:0000259" key="4">
    <source>
        <dbReference type="PROSITE" id="PS50110"/>
    </source>
</evidence>
<keyword evidence="1 2" id="KW-0597">Phosphoprotein</keyword>
<comment type="caution">
    <text evidence="5">The sequence shown here is derived from an EMBL/GenBank/DDBJ whole genome shotgun (WGS) entry which is preliminary data.</text>
</comment>
<dbReference type="PRINTS" id="PR00038">
    <property type="entry name" value="HTHLUXR"/>
</dbReference>
<dbReference type="InterPro" id="IPR001789">
    <property type="entry name" value="Sig_transdc_resp-reg_receiver"/>
</dbReference>
<dbReference type="Pfam" id="PF00072">
    <property type="entry name" value="Response_reg"/>
    <property type="match status" value="1"/>
</dbReference>
<organism evidence="5 6">
    <name type="scientific">Zooshikella harenae</name>
    <dbReference type="NCBI Taxonomy" id="2827238"/>
    <lineage>
        <taxon>Bacteria</taxon>
        <taxon>Pseudomonadati</taxon>
        <taxon>Pseudomonadota</taxon>
        <taxon>Gammaproteobacteria</taxon>
        <taxon>Oceanospirillales</taxon>
        <taxon>Zooshikellaceae</taxon>
        <taxon>Zooshikella</taxon>
    </lineage>
</organism>
<proteinExistence type="predicted"/>
<dbReference type="PANTHER" id="PTHR45566:SF2">
    <property type="entry name" value="NARL SUBFAMILY"/>
    <property type="match status" value="1"/>
</dbReference>
<keyword evidence="6" id="KW-1185">Reference proteome</keyword>
<dbReference type="SMART" id="SM00448">
    <property type="entry name" value="REC"/>
    <property type="match status" value="1"/>
</dbReference>
<dbReference type="InterPro" id="IPR036388">
    <property type="entry name" value="WH-like_DNA-bd_sf"/>
</dbReference>
<dbReference type="InterPro" id="IPR051015">
    <property type="entry name" value="EvgA-like"/>
</dbReference>
<dbReference type="SMART" id="SM00421">
    <property type="entry name" value="HTH_LUXR"/>
    <property type="match status" value="1"/>
</dbReference>
<dbReference type="EMBL" id="JAGSOY010000012">
    <property type="protein sequence ID" value="MBU2710940.1"/>
    <property type="molecule type" value="Genomic_DNA"/>
</dbReference>
<gene>
    <name evidence="5" type="ORF">KCG35_07695</name>
</gene>
<dbReference type="CDD" id="cd06170">
    <property type="entry name" value="LuxR_C_like"/>
    <property type="match status" value="1"/>
</dbReference>
<dbReference type="SUPFAM" id="SSF52172">
    <property type="entry name" value="CheY-like"/>
    <property type="match status" value="1"/>
</dbReference>
<protein>
    <submittedName>
        <fullName evidence="5">Response regulator transcription factor</fullName>
    </submittedName>
</protein>